<accession>A0A848GM48</accession>
<evidence type="ECO:0000313" key="1">
    <source>
        <dbReference type="EMBL" id="NML38439.1"/>
    </source>
</evidence>
<dbReference type="Proteomes" id="UP000583266">
    <property type="component" value="Unassembled WGS sequence"/>
</dbReference>
<protein>
    <submittedName>
        <fullName evidence="1">Uncharacterized protein</fullName>
    </submittedName>
</protein>
<organism evidence="1 2">
    <name type="scientific">Chitinophaga fulva</name>
    <dbReference type="NCBI Taxonomy" id="2728842"/>
    <lineage>
        <taxon>Bacteria</taxon>
        <taxon>Pseudomonadati</taxon>
        <taxon>Bacteroidota</taxon>
        <taxon>Chitinophagia</taxon>
        <taxon>Chitinophagales</taxon>
        <taxon>Chitinophagaceae</taxon>
        <taxon>Chitinophaga</taxon>
    </lineage>
</organism>
<name>A0A848GM48_9BACT</name>
<dbReference type="RefSeq" id="WP_169225434.1">
    <property type="nucleotide sequence ID" value="NZ_JABBGC010000001.1"/>
</dbReference>
<dbReference type="EMBL" id="JABBGC010000001">
    <property type="protein sequence ID" value="NML38439.1"/>
    <property type="molecule type" value="Genomic_DNA"/>
</dbReference>
<comment type="caution">
    <text evidence="1">The sequence shown here is derived from an EMBL/GenBank/DDBJ whole genome shotgun (WGS) entry which is preliminary data.</text>
</comment>
<reference evidence="1 2" key="1">
    <citation type="submission" date="2020-04" db="EMBL/GenBank/DDBJ databases">
        <title>Chitinophaga sp. G-6-1-13 sp. nov., isolated from soil.</title>
        <authorList>
            <person name="Dahal R.H."/>
            <person name="Chaudhary D.K."/>
        </authorList>
    </citation>
    <scope>NUCLEOTIDE SEQUENCE [LARGE SCALE GENOMIC DNA]</scope>
    <source>
        <strain evidence="1 2">G-6-1-13</strain>
    </source>
</reference>
<evidence type="ECO:0000313" key="2">
    <source>
        <dbReference type="Proteomes" id="UP000583266"/>
    </source>
</evidence>
<keyword evidence="2" id="KW-1185">Reference proteome</keyword>
<sequence>MSTLSLPADTSMISQYHLKKELEVKECIAYQSKLPDLLRLYGQSFSGSMGQENDEGFGFSNYVSLFITPENNKIGAYALHTETKDKTAVLDKLVNEKMGKTDYYYRSKEFTHQVWYKDGSYYFLTTNSSVVDLGQKTTTGDLTVINEKSPVFLDWFTSGAGFSYYGEYLKEKKKPEHQGKSYSYKDFIKEEREKGTFMGTAYFDDYVQ</sequence>
<gene>
    <name evidence="1" type="ORF">HHL17_14620</name>
</gene>
<proteinExistence type="predicted"/>
<dbReference type="AlphaFoldDB" id="A0A848GM48"/>